<organism evidence="2 3">
    <name type="scientific">Hibiscus sabdariffa</name>
    <name type="common">roselle</name>
    <dbReference type="NCBI Taxonomy" id="183260"/>
    <lineage>
        <taxon>Eukaryota</taxon>
        <taxon>Viridiplantae</taxon>
        <taxon>Streptophyta</taxon>
        <taxon>Embryophyta</taxon>
        <taxon>Tracheophyta</taxon>
        <taxon>Spermatophyta</taxon>
        <taxon>Magnoliopsida</taxon>
        <taxon>eudicotyledons</taxon>
        <taxon>Gunneridae</taxon>
        <taxon>Pentapetalae</taxon>
        <taxon>rosids</taxon>
        <taxon>malvids</taxon>
        <taxon>Malvales</taxon>
        <taxon>Malvaceae</taxon>
        <taxon>Malvoideae</taxon>
        <taxon>Hibiscus</taxon>
    </lineage>
</organism>
<gene>
    <name evidence="2" type="ORF">V6N12_044582</name>
</gene>
<comment type="caution">
    <text evidence="2">The sequence shown here is derived from an EMBL/GenBank/DDBJ whole genome shotgun (WGS) entry which is preliminary data.</text>
</comment>
<sequence length="68" mass="7578">MLSEPPTCFSSPPLKQLYRAATVVVSPPAAIVAVLFGWEWAAGVWSSKWTRPRSLVNQTKPQREPNQL</sequence>
<keyword evidence="3" id="KW-1185">Reference proteome</keyword>
<name>A0ABR2A828_9ROSI</name>
<keyword evidence="1" id="KW-1133">Transmembrane helix</keyword>
<feature type="transmembrane region" description="Helical" evidence="1">
    <location>
        <begin position="20"/>
        <end position="45"/>
    </location>
</feature>
<dbReference type="Proteomes" id="UP001472677">
    <property type="component" value="Unassembled WGS sequence"/>
</dbReference>
<evidence type="ECO:0000313" key="3">
    <source>
        <dbReference type="Proteomes" id="UP001472677"/>
    </source>
</evidence>
<accession>A0ABR2A828</accession>
<protein>
    <submittedName>
        <fullName evidence="2">Uncharacterized protein</fullName>
    </submittedName>
</protein>
<dbReference type="EMBL" id="JBBPBM010000942">
    <property type="protein sequence ID" value="KAK8489143.1"/>
    <property type="molecule type" value="Genomic_DNA"/>
</dbReference>
<evidence type="ECO:0000256" key="1">
    <source>
        <dbReference type="SAM" id="Phobius"/>
    </source>
</evidence>
<evidence type="ECO:0000313" key="2">
    <source>
        <dbReference type="EMBL" id="KAK8489143.1"/>
    </source>
</evidence>
<keyword evidence="1" id="KW-0812">Transmembrane</keyword>
<proteinExistence type="predicted"/>
<reference evidence="2 3" key="1">
    <citation type="journal article" date="2024" name="G3 (Bethesda)">
        <title>Genome assembly of Hibiscus sabdariffa L. provides insights into metabolisms of medicinal natural products.</title>
        <authorList>
            <person name="Kim T."/>
        </authorList>
    </citation>
    <scope>NUCLEOTIDE SEQUENCE [LARGE SCALE GENOMIC DNA]</scope>
    <source>
        <strain evidence="2">TK-2024</strain>
        <tissue evidence="2">Old leaves</tissue>
    </source>
</reference>
<keyword evidence="1" id="KW-0472">Membrane</keyword>